<reference evidence="3" key="2">
    <citation type="submission" date="2025-08" db="UniProtKB">
        <authorList>
            <consortium name="RefSeq"/>
        </authorList>
    </citation>
    <scope>IDENTIFICATION</scope>
    <source>
        <tissue evidence="3">Leaf</tissue>
    </source>
</reference>
<dbReference type="PROSITE" id="PS50004">
    <property type="entry name" value="C2"/>
    <property type="match status" value="1"/>
</dbReference>
<sequence>MGNGENIRSLKLEVKVVEARNVKLKSSPTTLFVRFYLHAGNNGKIELNTAEIRSRSDHEVMNWNQSFGLECQGNETAVEELKQQTVVFELRRRKTTPFLRKWSKSELVGRGEISWRSVIESNGMETEIFVVMDETKERVLEDCDKPLLLKIALKVQASKLVNTTTKRVEDLCECRECRRICNCLDYEAFVVACAVAGI</sequence>
<evidence type="ECO:0000313" key="2">
    <source>
        <dbReference type="Proteomes" id="UP000694864"/>
    </source>
</evidence>
<dbReference type="SUPFAM" id="SSF49562">
    <property type="entry name" value="C2 domain (Calcium/lipid-binding domain, CaLB)"/>
    <property type="match status" value="1"/>
</dbReference>
<dbReference type="Proteomes" id="UP000694864">
    <property type="component" value="Chromosome 20"/>
</dbReference>
<reference evidence="2" key="1">
    <citation type="journal article" date="2014" name="Nat. Commun.">
        <title>The emerging biofuel crop Camelina sativa retains a highly undifferentiated hexaploid genome structure.</title>
        <authorList>
            <person name="Kagale S."/>
            <person name="Koh C."/>
            <person name="Nixon J."/>
            <person name="Bollina V."/>
            <person name="Clarke W.E."/>
            <person name="Tuteja R."/>
            <person name="Spillane C."/>
            <person name="Robinson S.J."/>
            <person name="Links M.G."/>
            <person name="Clarke C."/>
            <person name="Higgins E.E."/>
            <person name="Huebert T."/>
            <person name="Sharpe A.G."/>
            <person name="Parkin I.A."/>
        </authorList>
    </citation>
    <scope>NUCLEOTIDE SEQUENCE [LARGE SCALE GENOMIC DNA]</scope>
    <source>
        <strain evidence="2">cv. DH55</strain>
    </source>
</reference>
<dbReference type="GeneID" id="104769220"/>
<dbReference type="RefSeq" id="XP_010491678.1">
    <property type="nucleotide sequence ID" value="XM_010493376.1"/>
</dbReference>
<evidence type="ECO:0000313" key="3">
    <source>
        <dbReference type="RefSeq" id="XP_010491678.1"/>
    </source>
</evidence>
<dbReference type="Gene3D" id="2.60.40.150">
    <property type="entry name" value="C2 domain"/>
    <property type="match status" value="1"/>
</dbReference>
<gene>
    <name evidence="3" type="primary">LOC104769220</name>
</gene>
<dbReference type="PANTHER" id="PTHR35503">
    <property type="entry name" value="OSJNBA0006M15.15 PROTEIN"/>
    <property type="match status" value="1"/>
</dbReference>
<dbReference type="InterPro" id="IPR000008">
    <property type="entry name" value="C2_dom"/>
</dbReference>
<organism evidence="2 3">
    <name type="scientific">Camelina sativa</name>
    <name type="common">False flax</name>
    <name type="synonym">Myagrum sativum</name>
    <dbReference type="NCBI Taxonomy" id="90675"/>
    <lineage>
        <taxon>Eukaryota</taxon>
        <taxon>Viridiplantae</taxon>
        <taxon>Streptophyta</taxon>
        <taxon>Embryophyta</taxon>
        <taxon>Tracheophyta</taxon>
        <taxon>Spermatophyta</taxon>
        <taxon>Magnoliopsida</taxon>
        <taxon>eudicotyledons</taxon>
        <taxon>Gunneridae</taxon>
        <taxon>Pentapetalae</taxon>
        <taxon>rosids</taxon>
        <taxon>malvids</taxon>
        <taxon>Brassicales</taxon>
        <taxon>Brassicaceae</taxon>
        <taxon>Camelineae</taxon>
        <taxon>Camelina</taxon>
    </lineage>
</organism>
<proteinExistence type="predicted"/>
<keyword evidence="2" id="KW-1185">Reference proteome</keyword>
<evidence type="ECO:0000259" key="1">
    <source>
        <dbReference type="PROSITE" id="PS50004"/>
    </source>
</evidence>
<dbReference type="InterPro" id="IPR035892">
    <property type="entry name" value="C2_domain_sf"/>
</dbReference>
<accession>A0ABM0XVP3</accession>
<feature type="domain" description="C2" evidence="1">
    <location>
        <begin position="1"/>
        <end position="129"/>
    </location>
</feature>
<name>A0ABM0XVP3_CAMSA</name>
<dbReference type="PANTHER" id="PTHR35503:SF2">
    <property type="entry name" value="OS04G0455700 PROTEIN"/>
    <property type="match status" value="1"/>
</dbReference>
<protein>
    <submittedName>
        <fullName evidence="3">Uncharacterized protein LOC104769220</fullName>
    </submittedName>
</protein>